<dbReference type="AlphaFoldDB" id="A0A199V2P5"/>
<organism evidence="6 7">
    <name type="scientific">Ananas comosus</name>
    <name type="common">Pineapple</name>
    <name type="synonym">Ananas ananas</name>
    <dbReference type="NCBI Taxonomy" id="4615"/>
    <lineage>
        <taxon>Eukaryota</taxon>
        <taxon>Viridiplantae</taxon>
        <taxon>Streptophyta</taxon>
        <taxon>Embryophyta</taxon>
        <taxon>Tracheophyta</taxon>
        <taxon>Spermatophyta</taxon>
        <taxon>Magnoliopsida</taxon>
        <taxon>Liliopsida</taxon>
        <taxon>Poales</taxon>
        <taxon>Bromeliaceae</taxon>
        <taxon>Bromelioideae</taxon>
        <taxon>Ananas</taxon>
    </lineage>
</organism>
<dbReference type="SFLD" id="SFLDS00003">
    <property type="entry name" value="Haloacid_Dehalogenase"/>
    <property type="match status" value="1"/>
</dbReference>
<dbReference type="NCBIfam" id="TIGR01509">
    <property type="entry name" value="HAD-SF-IA-v3"/>
    <property type="match status" value="1"/>
</dbReference>
<feature type="compositionally biased region" description="Basic residues" evidence="5">
    <location>
        <begin position="22"/>
        <end position="35"/>
    </location>
</feature>
<reference evidence="6 7" key="1">
    <citation type="journal article" date="2016" name="DNA Res.">
        <title>The draft genome of MD-2 pineapple using hybrid error correction of long reads.</title>
        <authorList>
            <person name="Redwan R.M."/>
            <person name="Saidin A."/>
            <person name="Kumar S.V."/>
        </authorList>
    </citation>
    <scope>NUCLEOTIDE SEQUENCE [LARGE SCALE GENOMIC DNA]</scope>
    <source>
        <strain evidence="7">cv. MD2</strain>
        <tissue evidence="6">Leaf</tissue>
    </source>
</reference>
<evidence type="ECO:0000256" key="2">
    <source>
        <dbReference type="ARBA" id="ARBA00022723"/>
    </source>
</evidence>
<evidence type="ECO:0000313" key="7">
    <source>
        <dbReference type="Proteomes" id="UP000092600"/>
    </source>
</evidence>
<dbReference type="Pfam" id="PF13419">
    <property type="entry name" value="HAD_2"/>
    <property type="match status" value="1"/>
</dbReference>
<dbReference type="STRING" id="4615.A0A199V2P5"/>
<dbReference type="SFLD" id="SFLDG01135">
    <property type="entry name" value="C1.5.6:_HAD__Beta-PGM__Phospha"/>
    <property type="match status" value="1"/>
</dbReference>
<dbReference type="EMBL" id="LSRQ01003510">
    <property type="protein sequence ID" value="OAY71352.1"/>
    <property type="molecule type" value="Genomic_DNA"/>
</dbReference>
<keyword evidence="6" id="KW-0378">Hydrolase</keyword>
<evidence type="ECO:0000256" key="4">
    <source>
        <dbReference type="ARBA" id="ARBA00023277"/>
    </source>
</evidence>
<dbReference type="PANTHER" id="PTHR46193">
    <property type="entry name" value="6-PHOSPHOGLUCONATE PHOSPHATASE"/>
    <property type="match status" value="1"/>
</dbReference>
<dbReference type="InterPro" id="IPR023198">
    <property type="entry name" value="PGP-like_dom2"/>
</dbReference>
<dbReference type="InterPro" id="IPR036412">
    <property type="entry name" value="HAD-like_sf"/>
</dbReference>
<evidence type="ECO:0000256" key="1">
    <source>
        <dbReference type="ARBA" id="ARBA00001946"/>
    </source>
</evidence>
<feature type="compositionally biased region" description="Low complexity" evidence="5">
    <location>
        <begin position="36"/>
        <end position="45"/>
    </location>
</feature>
<keyword evidence="2" id="KW-0479">Metal-binding</keyword>
<keyword evidence="4" id="KW-0119">Carbohydrate metabolism</keyword>
<comment type="caution">
    <text evidence="6">The sequence shown here is derived from an EMBL/GenBank/DDBJ whole genome shotgun (WGS) entry which is preliminary data.</text>
</comment>
<dbReference type="PANTHER" id="PTHR46193:SF18">
    <property type="entry name" value="HEXITOL PHOSPHATASE B"/>
    <property type="match status" value="1"/>
</dbReference>
<protein>
    <submittedName>
        <fullName evidence="6">Haloacid dehalogenase-like hydrolase domain-containing protein Sgpp</fullName>
    </submittedName>
</protein>
<accession>A0A199V2P5</accession>
<evidence type="ECO:0000256" key="5">
    <source>
        <dbReference type="SAM" id="MobiDB-lite"/>
    </source>
</evidence>
<name>A0A199V2P5_ANACO</name>
<evidence type="ECO:0000313" key="6">
    <source>
        <dbReference type="EMBL" id="OAY71352.1"/>
    </source>
</evidence>
<dbReference type="GO" id="GO:0016787">
    <property type="term" value="F:hydrolase activity"/>
    <property type="evidence" value="ECO:0007669"/>
    <property type="project" value="UniProtKB-KW"/>
</dbReference>
<dbReference type="InterPro" id="IPR023214">
    <property type="entry name" value="HAD_sf"/>
</dbReference>
<dbReference type="Gene3D" id="3.40.50.1000">
    <property type="entry name" value="HAD superfamily/HAD-like"/>
    <property type="match status" value="1"/>
</dbReference>
<dbReference type="InterPro" id="IPR006439">
    <property type="entry name" value="HAD-SF_hydro_IA"/>
</dbReference>
<gene>
    <name evidence="6" type="ORF">ACMD2_07979</name>
</gene>
<feature type="region of interest" description="Disordered" evidence="5">
    <location>
        <begin position="20"/>
        <end position="57"/>
    </location>
</feature>
<dbReference type="SUPFAM" id="SSF56784">
    <property type="entry name" value="HAD-like"/>
    <property type="match status" value="1"/>
</dbReference>
<dbReference type="PRINTS" id="PR00413">
    <property type="entry name" value="HADHALOGNASE"/>
</dbReference>
<comment type="cofactor">
    <cofactor evidence="1">
        <name>Mg(2+)</name>
        <dbReference type="ChEBI" id="CHEBI:18420"/>
    </cofactor>
</comment>
<dbReference type="CDD" id="cd07505">
    <property type="entry name" value="HAD_BPGM-like"/>
    <property type="match status" value="1"/>
</dbReference>
<dbReference type="Proteomes" id="UP000092600">
    <property type="component" value="Unassembled WGS sequence"/>
</dbReference>
<proteinExistence type="predicted"/>
<sequence length="296" mass="32767">MTNTRVLSRPLHFHGRVLSTREKRHSRVASPRPKKSVASSASAAKDMSITSNSDSTDGKCPFSKLAPLEAILFDIDGTLCDSDPIHYYAFREMLQEIGFNNGVPITEEFFVEKISGKFNEDIGRALFPDGDHERAAKFMDDKEAMFRRLASEQLKAVDGLHKLCKWIEERGLKRAAVTNAPRANAELMISILGLTDFFQFLVVGSECERAKPFPDPYLEALNFLKASPNHTFVFEDSASGIQAGVAAGMPVVGLATRNPEKLLKEAGASLLIKDFEDPNLWAILGELDHIGKKREA</sequence>
<dbReference type="InterPro" id="IPR051600">
    <property type="entry name" value="Beta-PGM-like"/>
</dbReference>
<dbReference type="InterPro" id="IPR041492">
    <property type="entry name" value="HAD_2"/>
</dbReference>
<keyword evidence="3" id="KW-0460">Magnesium</keyword>
<evidence type="ECO:0000256" key="3">
    <source>
        <dbReference type="ARBA" id="ARBA00022842"/>
    </source>
</evidence>
<dbReference type="GO" id="GO:0046872">
    <property type="term" value="F:metal ion binding"/>
    <property type="evidence" value="ECO:0007669"/>
    <property type="project" value="UniProtKB-KW"/>
</dbReference>
<dbReference type="SFLD" id="SFLDG01129">
    <property type="entry name" value="C1.5:_HAD__Beta-PGM__Phosphata"/>
    <property type="match status" value="1"/>
</dbReference>
<dbReference type="Gene3D" id="1.10.150.240">
    <property type="entry name" value="Putative phosphatase, domain 2"/>
    <property type="match status" value="1"/>
</dbReference>